<reference evidence="3 4" key="1">
    <citation type="submission" date="2017-05" db="EMBL/GenBank/DDBJ databases">
        <authorList>
            <person name="Varghese N."/>
            <person name="Submissions S."/>
        </authorList>
    </citation>
    <scope>NUCLEOTIDE SEQUENCE [LARGE SCALE GENOMIC DNA]</scope>
    <source>
        <strain evidence="3 4">DSM 21194</strain>
    </source>
</reference>
<evidence type="ECO:0000259" key="2">
    <source>
        <dbReference type="Pfam" id="PF05532"/>
    </source>
</evidence>
<evidence type="ECO:0000313" key="3">
    <source>
        <dbReference type="EMBL" id="SMO68283.1"/>
    </source>
</evidence>
<name>A0A521D9D3_9BACT</name>
<evidence type="ECO:0000256" key="1">
    <source>
        <dbReference type="ARBA" id="ARBA00009129"/>
    </source>
</evidence>
<dbReference type="PANTHER" id="PTHR34977:SF1">
    <property type="entry name" value="UPF0337 PROTEIN YJBJ"/>
    <property type="match status" value="1"/>
</dbReference>
<dbReference type="AlphaFoldDB" id="A0A521D9D3"/>
<dbReference type="InterPro" id="IPR050423">
    <property type="entry name" value="UPF0337_stress_rsp"/>
</dbReference>
<accession>A0A521D9D3</accession>
<feature type="domain" description="CsbD-like" evidence="2">
    <location>
        <begin position="5"/>
        <end position="55"/>
    </location>
</feature>
<dbReference type="Gene3D" id="1.10.1470.10">
    <property type="entry name" value="YjbJ"/>
    <property type="match status" value="1"/>
</dbReference>
<dbReference type="RefSeq" id="WP_142714618.1">
    <property type="nucleotide sequence ID" value="NZ_FXTH01000009.1"/>
</dbReference>
<dbReference type="InterPro" id="IPR036629">
    <property type="entry name" value="YjbJ_sf"/>
</dbReference>
<dbReference type="OrthoDB" id="9796058at2"/>
<proteinExistence type="inferred from homology"/>
<dbReference type="Proteomes" id="UP000317593">
    <property type="component" value="Unassembled WGS sequence"/>
</dbReference>
<dbReference type="InterPro" id="IPR008462">
    <property type="entry name" value="CsbD"/>
</dbReference>
<gene>
    <name evidence="3" type="ORF">SAMN06265218_10921</name>
</gene>
<keyword evidence="4" id="KW-1185">Reference proteome</keyword>
<organism evidence="3 4">
    <name type="scientific">Fodinibius sediminis</name>
    <dbReference type="NCBI Taxonomy" id="1214077"/>
    <lineage>
        <taxon>Bacteria</taxon>
        <taxon>Pseudomonadati</taxon>
        <taxon>Balneolota</taxon>
        <taxon>Balneolia</taxon>
        <taxon>Balneolales</taxon>
        <taxon>Balneolaceae</taxon>
        <taxon>Fodinibius</taxon>
    </lineage>
</organism>
<protein>
    <submittedName>
        <fullName evidence="3">Uncharacterized conserved protein YjbJ, UPF0337 family</fullName>
    </submittedName>
</protein>
<dbReference type="Pfam" id="PF05532">
    <property type="entry name" value="CsbD"/>
    <property type="match status" value="1"/>
</dbReference>
<dbReference type="SUPFAM" id="SSF69047">
    <property type="entry name" value="Hypothetical protein YjbJ"/>
    <property type="match status" value="1"/>
</dbReference>
<evidence type="ECO:0000313" key="4">
    <source>
        <dbReference type="Proteomes" id="UP000317593"/>
    </source>
</evidence>
<sequence length="61" mass="7167">MDKLRLEGNWNKIKGKLKEEYGELTDDDLVYEEGKEDQLIGKLQEKLGKTRDEVKAILRDM</sequence>
<comment type="similarity">
    <text evidence="1">Belongs to the UPF0337 (CsbD) family.</text>
</comment>
<dbReference type="PANTHER" id="PTHR34977">
    <property type="entry name" value="UPF0337 PROTEIN YJBJ"/>
    <property type="match status" value="1"/>
</dbReference>
<dbReference type="EMBL" id="FXTH01000009">
    <property type="protein sequence ID" value="SMO68283.1"/>
    <property type="molecule type" value="Genomic_DNA"/>
</dbReference>